<dbReference type="STRING" id="230819.A0A5C3KY58"/>
<sequence length="741" mass="82529">MLKAVDLIINIAIKPGQLSTTGLDTPPAIALPQLALPHKVQTAIQGLGLEPKLVQTICCPQCFKQYPLGHLPQICKYRSTGVVENVERSCGQLDLESWLKYFSSCLGIEDKFNKSYQHRSNPAEMGSVWDSLAWHSLGSFTMMPGNLTFSYFIDWFNPFTNKIAGKTVLAGAIMFFCLNLPSHLQHHPEYMYFAGIMPPPKEPTMETITAVSDLIIDQFKCMWTGKNIKTCQHPHGTFKRVGVLAAVGNLLAIRKGFGFADVGSNAHFSSFCTLHKDNIEELDPQRFEHRLGTAVRAAVEERRTATMVKRQGELFKENGVCWSSLNRLLYHNPVQHALLGLMHNWIEGVLQHHARCRWGLGADVGNLRRDAAVVLAGDDEEGPGKSQSKNSHTDIEMLDDEIQGLFEETVQARSQPTTEAAPLSAGGSLFNIDIGGDDDSDDSNFVGNDSMGDCSDSTDNSDHSDSTGDNMDDELDVGPNTFTPGQLSQIRLCIAKATIPSWVEQPPTNLGEKSHGKLKADQWLKLFSVFLPFILPEIWTSAPTPTSQNLLGNFYSLVTCTNLVCLYTVSKDSADLYLYHYINYRKSSRDLFPHAPSFLGTANSTSEFPYEQHNGTLQKIKTNGHMWEIDLTMLCQICRQGCIMSILDDDILSSEHGHKIASALLNGKSPMQVKGQQKLTEHEYSKWLAYIIRDTPITSTFRHHAILPHPDRAAVLPHWTAIVMHIHHNTRNYSTLKAHSV</sequence>
<gene>
    <name evidence="2" type="ORF">FA15DRAFT_707718</name>
</gene>
<protein>
    <submittedName>
        <fullName evidence="2">Uncharacterized protein</fullName>
    </submittedName>
</protein>
<organism evidence="2 3">
    <name type="scientific">Coprinopsis marcescibilis</name>
    <name type="common">Agaric fungus</name>
    <name type="synonym">Psathyrella marcescibilis</name>
    <dbReference type="NCBI Taxonomy" id="230819"/>
    <lineage>
        <taxon>Eukaryota</taxon>
        <taxon>Fungi</taxon>
        <taxon>Dikarya</taxon>
        <taxon>Basidiomycota</taxon>
        <taxon>Agaricomycotina</taxon>
        <taxon>Agaricomycetes</taxon>
        <taxon>Agaricomycetidae</taxon>
        <taxon>Agaricales</taxon>
        <taxon>Agaricineae</taxon>
        <taxon>Psathyrellaceae</taxon>
        <taxon>Coprinopsis</taxon>
    </lineage>
</organism>
<evidence type="ECO:0000313" key="2">
    <source>
        <dbReference type="EMBL" id="TFK20878.1"/>
    </source>
</evidence>
<dbReference type="OrthoDB" id="3269001at2759"/>
<dbReference type="AlphaFoldDB" id="A0A5C3KY58"/>
<dbReference type="Proteomes" id="UP000307440">
    <property type="component" value="Unassembled WGS sequence"/>
</dbReference>
<proteinExistence type="predicted"/>
<keyword evidence="3" id="KW-1185">Reference proteome</keyword>
<feature type="region of interest" description="Disordered" evidence="1">
    <location>
        <begin position="375"/>
        <end position="394"/>
    </location>
</feature>
<evidence type="ECO:0000313" key="3">
    <source>
        <dbReference type="Proteomes" id="UP000307440"/>
    </source>
</evidence>
<accession>A0A5C3KY58</accession>
<feature type="compositionally biased region" description="Low complexity" evidence="1">
    <location>
        <begin position="443"/>
        <end position="458"/>
    </location>
</feature>
<feature type="region of interest" description="Disordered" evidence="1">
    <location>
        <begin position="411"/>
        <end position="480"/>
    </location>
</feature>
<reference evidence="2 3" key="1">
    <citation type="journal article" date="2019" name="Nat. Ecol. Evol.">
        <title>Megaphylogeny resolves global patterns of mushroom evolution.</title>
        <authorList>
            <person name="Varga T."/>
            <person name="Krizsan K."/>
            <person name="Foldi C."/>
            <person name="Dima B."/>
            <person name="Sanchez-Garcia M."/>
            <person name="Sanchez-Ramirez S."/>
            <person name="Szollosi G.J."/>
            <person name="Szarkandi J.G."/>
            <person name="Papp V."/>
            <person name="Albert L."/>
            <person name="Andreopoulos W."/>
            <person name="Angelini C."/>
            <person name="Antonin V."/>
            <person name="Barry K.W."/>
            <person name="Bougher N.L."/>
            <person name="Buchanan P."/>
            <person name="Buyck B."/>
            <person name="Bense V."/>
            <person name="Catcheside P."/>
            <person name="Chovatia M."/>
            <person name="Cooper J."/>
            <person name="Damon W."/>
            <person name="Desjardin D."/>
            <person name="Finy P."/>
            <person name="Geml J."/>
            <person name="Haridas S."/>
            <person name="Hughes K."/>
            <person name="Justo A."/>
            <person name="Karasinski D."/>
            <person name="Kautmanova I."/>
            <person name="Kiss B."/>
            <person name="Kocsube S."/>
            <person name="Kotiranta H."/>
            <person name="LaButti K.M."/>
            <person name="Lechner B.E."/>
            <person name="Liimatainen K."/>
            <person name="Lipzen A."/>
            <person name="Lukacs Z."/>
            <person name="Mihaltcheva S."/>
            <person name="Morgado L.N."/>
            <person name="Niskanen T."/>
            <person name="Noordeloos M.E."/>
            <person name="Ohm R.A."/>
            <person name="Ortiz-Santana B."/>
            <person name="Ovrebo C."/>
            <person name="Racz N."/>
            <person name="Riley R."/>
            <person name="Savchenko A."/>
            <person name="Shiryaev A."/>
            <person name="Soop K."/>
            <person name="Spirin V."/>
            <person name="Szebenyi C."/>
            <person name="Tomsovsky M."/>
            <person name="Tulloss R.E."/>
            <person name="Uehling J."/>
            <person name="Grigoriev I.V."/>
            <person name="Vagvolgyi C."/>
            <person name="Papp T."/>
            <person name="Martin F.M."/>
            <person name="Miettinen O."/>
            <person name="Hibbett D.S."/>
            <person name="Nagy L.G."/>
        </authorList>
    </citation>
    <scope>NUCLEOTIDE SEQUENCE [LARGE SCALE GENOMIC DNA]</scope>
    <source>
        <strain evidence="2 3">CBS 121175</strain>
    </source>
</reference>
<evidence type="ECO:0000256" key="1">
    <source>
        <dbReference type="SAM" id="MobiDB-lite"/>
    </source>
</evidence>
<name>A0A5C3KY58_COPMA</name>
<dbReference type="EMBL" id="ML210285">
    <property type="protein sequence ID" value="TFK20878.1"/>
    <property type="molecule type" value="Genomic_DNA"/>
</dbReference>